<reference evidence="2 3" key="1">
    <citation type="journal article" date="2018" name="Sci. Rep.">
        <title>Comparative genomics provides insights into the lifestyle and reveals functional heterogeneity of dark septate endophytic fungi.</title>
        <authorList>
            <person name="Knapp D.G."/>
            <person name="Nemeth J.B."/>
            <person name="Barry K."/>
            <person name="Hainaut M."/>
            <person name="Henrissat B."/>
            <person name="Johnson J."/>
            <person name="Kuo A."/>
            <person name="Lim J.H.P."/>
            <person name="Lipzen A."/>
            <person name="Nolan M."/>
            <person name="Ohm R.A."/>
            <person name="Tamas L."/>
            <person name="Grigoriev I.V."/>
            <person name="Spatafora J.W."/>
            <person name="Nagy L.G."/>
            <person name="Kovacs G.M."/>
        </authorList>
    </citation>
    <scope>NUCLEOTIDE SEQUENCE [LARGE SCALE GENOMIC DNA]</scope>
    <source>
        <strain evidence="2 3">DSE2036</strain>
    </source>
</reference>
<evidence type="ECO:0000313" key="2">
    <source>
        <dbReference type="EMBL" id="PVI06911.1"/>
    </source>
</evidence>
<evidence type="ECO:0000313" key="3">
    <source>
        <dbReference type="Proteomes" id="UP000244855"/>
    </source>
</evidence>
<protein>
    <submittedName>
        <fullName evidence="2">Uncharacterized protein</fullName>
    </submittedName>
</protein>
<keyword evidence="3" id="KW-1185">Reference proteome</keyword>
<sequence>MHLERQVLLPLLPVNHRPRPSLYTLTLTLPHPSTEPHSSGSINWISVHLHSLRPFTCLSSFLDPLTAVRIPLFISSSAVSVLFLIPSFKHGGTKEFEPQHSPRSQQPPTPQQSLRPEHFPAHQQLRPTCHSDGGGSPHHLSFSSV</sequence>
<feature type="region of interest" description="Disordered" evidence="1">
    <location>
        <begin position="93"/>
        <end position="145"/>
    </location>
</feature>
<name>A0A2V1E8Q5_9PLEO</name>
<proteinExistence type="predicted"/>
<dbReference type="Proteomes" id="UP000244855">
    <property type="component" value="Unassembled WGS sequence"/>
</dbReference>
<organism evidence="2 3">
    <name type="scientific">Periconia macrospinosa</name>
    <dbReference type="NCBI Taxonomy" id="97972"/>
    <lineage>
        <taxon>Eukaryota</taxon>
        <taxon>Fungi</taxon>
        <taxon>Dikarya</taxon>
        <taxon>Ascomycota</taxon>
        <taxon>Pezizomycotina</taxon>
        <taxon>Dothideomycetes</taxon>
        <taxon>Pleosporomycetidae</taxon>
        <taxon>Pleosporales</taxon>
        <taxon>Massarineae</taxon>
        <taxon>Periconiaceae</taxon>
        <taxon>Periconia</taxon>
    </lineage>
</organism>
<accession>A0A2V1E8Q5</accession>
<evidence type="ECO:0000256" key="1">
    <source>
        <dbReference type="SAM" id="MobiDB-lite"/>
    </source>
</evidence>
<dbReference type="EMBL" id="KZ805306">
    <property type="protein sequence ID" value="PVI06911.1"/>
    <property type="molecule type" value="Genomic_DNA"/>
</dbReference>
<dbReference type="AlphaFoldDB" id="A0A2V1E8Q5"/>
<gene>
    <name evidence="2" type="ORF">DM02DRAFT_378454</name>
</gene>